<proteinExistence type="predicted"/>
<keyword evidence="2" id="KW-1185">Reference proteome</keyword>
<evidence type="ECO:0000313" key="1">
    <source>
        <dbReference type="EMBL" id="SHO45191.1"/>
    </source>
</evidence>
<protein>
    <submittedName>
        <fullName evidence="1">Uncharacterized protein</fullName>
    </submittedName>
</protein>
<dbReference type="EMBL" id="FRFC01000003">
    <property type="protein sequence ID" value="SHO45191.1"/>
    <property type="molecule type" value="Genomic_DNA"/>
</dbReference>
<reference evidence="2" key="1">
    <citation type="submission" date="2016-12" db="EMBL/GenBank/DDBJ databases">
        <authorList>
            <person name="Herbold C."/>
        </authorList>
    </citation>
    <scope>NUCLEOTIDE SEQUENCE [LARGE SCALE GENOMIC DNA]</scope>
</reference>
<evidence type="ECO:0000313" key="2">
    <source>
        <dbReference type="Proteomes" id="UP000232412"/>
    </source>
</evidence>
<gene>
    <name evidence="1" type="ORF">NSIN_20575</name>
</gene>
<name>A0A2H1EGA4_9ARCH</name>
<organism evidence="1 2">
    <name type="scientific">Nitrosotalea sinensis</name>
    <dbReference type="NCBI Taxonomy" id="1499975"/>
    <lineage>
        <taxon>Archaea</taxon>
        <taxon>Nitrososphaerota</taxon>
        <taxon>Nitrososphaeria</taxon>
        <taxon>Nitrosotaleales</taxon>
        <taxon>Nitrosotaleaceae</taxon>
        <taxon>Nitrosotalea</taxon>
    </lineage>
</organism>
<sequence length="402" mass="45910">MSGPSLLMTEFEEFAYALLDQLSVEINEEKEIISSKEKADQAFASKIKFEEIESICNRIYSDMSKKITEFTGIPVTNTKIEFPELVGFKQLKGRKVYPTKESAAFVDELFTAIAHEDVQKIASLAESQTFRYLVYSTYAKGYISQISTTYGDYYESAVYLNKFILSSYPQIILYKQGEPYEPKFEQVNSGYIGALKMTILEEQIHSIQSNLYNMNKNAVTEVNAINEELAKIILGLDDNATKNLYNYLQLPEVPDEYPVAKRANLFFILNPDNFIVQVLGPDVMTFTKVTVDPKILEMIPQLLDIYQRWLKPIQAHHAAFTTMEGMAEFAVKNILKDDKDFGNYLVTFANSDISSYQVRKSMGTDFTEHVFAKIGKDTYKTLIANPPTTRELKSPESYLNRK</sequence>
<dbReference type="Proteomes" id="UP000232412">
    <property type="component" value="Unassembled WGS sequence"/>
</dbReference>
<dbReference type="AlphaFoldDB" id="A0A2H1EGA4"/>
<accession>A0A2H1EGA4</accession>